<keyword evidence="2" id="KW-1185">Reference proteome</keyword>
<reference evidence="3" key="1">
    <citation type="submission" date="2016-11" db="UniProtKB">
        <authorList>
            <consortium name="WormBaseParasite"/>
        </authorList>
    </citation>
    <scope>IDENTIFICATION</scope>
</reference>
<organism evidence="2 3">
    <name type="scientific">Caenorhabditis tropicalis</name>
    <dbReference type="NCBI Taxonomy" id="1561998"/>
    <lineage>
        <taxon>Eukaryota</taxon>
        <taxon>Metazoa</taxon>
        <taxon>Ecdysozoa</taxon>
        <taxon>Nematoda</taxon>
        <taxon>Chromadorea</taxon>
        <taxon>Rhabditida</taxon>
        <taxon>Rhabditina</taxon>
        <taxon>Rhabditomorpha</taxon>
        <taxon>Rhabditoidea</taxon>
        <taxon>Rhabditidae</taxon>
        <taxon>Peloderinae</taxon>
        <taxon>Caenorhabditis</taxon>
    </lineage>
</organism>
<evidence type="ECO:0000256" key="1">
    <source>
        <dbReference type="SAM" id="Phobius"/>
    </source>
</evidence>
<dbReference type="SUPFAM" id="SSF81321">
    <property type="entry name" value="Family A G protein-coupled receptor-like"/>
    <property type="match status" value="1"/>
</dbReference>
<feature type="transmembrane region" description="Helical" evidence="1">
    <location>
        <begin position="20"/>
        <end position="43"/>
    </location>
</feature>
<dbReference type="WBParaSite" id="Csp11.Scaffold630.g20035.t1">
    <property type="protein sequence ID" value="Csp11.Scaffold630.g20035.t1"/>
    <property type="gene ID" value="Csp11.Scaffold630.g20035"/>
</dbReference>
<evidence type="ECO:0000313" key="3">
    <source>
        <dbReference type="WBParaSite" id="Csp11.Scaffold630.g20035.t1"/>
    </source>
</evidence>
<dbReference type="InterPro" id="IPR019428">
    <property type="entry name" value="7TM_GPCR_serpentine_rcpt_Str"/>
</dbReference>
<name>A0A1I7UWG6_9PELO</name>
<dbReference type="AlphaFoldDB" id="A0A1I7UWG6"/>
<dbReference type="GO" id="GO:0038022">
    <property type="term" value="F:G protein-coupled olfactory receptor activity"/>
    <property type="evidence" value="ECO:0007669"/>
    <property type="project" value="TreeGrafter"/>
</dbReference>
<sequence>MNLFKMSQMSKELYKMQMQLLRAIIIQASVPLILVYIPPAIMIMGGMSGVYFGQIGYIVVMSISLYPAIDSLVFLFSIKCYRFALCCGDGENTSGTGNTSVIRPGTAQVSPIELVPT</sequence>
<dbReference type="GO" id="GO:0005886">
    <property type="term" value="C:plasma membrane"/>
    <property type="evidence" value="ECO:0007669"/>
    <property type="project" value="TreeGrafter"/>
</dbReference>
<dbReference type="eggNOG" id="ENOG502TIEI">
    <property type="taxonomic scope" value="Eukaryota"/>
</dbReference>
<accession>A0A1I7UWG6</accession>
<feature type="transmembrane region" description="Helical" evidence="1">
    <location>
        <begin position="55"/>
        <end position="76"/>
    </location>
</feature>
<evidence type="ECO:0000313" key="2">
    <source>
        <dbReference type="Proteomes" id="UP000095282"/>
    </source>
</evidence>
<dbReference type="PANTHER" id="PTHR22943">
    <property type="entry name" value="7-TRANSMEMBRANE DOMAIN RECEPTOR C.ELEGANS"/>
    <property type="match status" value="1"/>
</dbReference>
<keyword evidence="1" id="KW-0812">Transmembrane</keyword>
<dbReference type="Pfam" id="PF10326">
    <property type="entry name" value="7TM_GPCR_Str"/>
    <property type="match status" value="1"/>
</dbReference>
<proteinExistence type="predicted"/>
<dbReference type="PANTHER" id="PTHR22943:SF26">
    <property type="entry name" value="SEVEN TM RECEPTOR"/>
    <property type="match status" value="1"/>
</dbReference>
<keyword evidence="1" id="KW-1133">Transmembrane helix</keyword>
<dbReference type="GO" id="GO:0042048">
    <property type="term" value="P:olfactory behavior"/>
    <property type="evidence" value="ECO:0007669"/>
    <property type="project" value="TreeGrafter"/>
</dbReference>
<dbReference type="Proteomes" id="UP000095282">
    <property type="component" value="Unplaced"/>
</dbReference>
<protein>
    <submittedName>
        <fullName evidence="3">MatE protein</fullName>
    </submittedName>
</protein>
<keyword evidence="1" id="KW-0472">Membrane</keyword>